<protein>
    <submittedName>
        <fullName evidence="2">Uncharacterized protein</fullName>
    </submittedName>
</protein>
<evidence type="ECO:0000313" key="3">
    <source>
        <dbReference type="Proteomes" id="UP001595607"/>
    </source>
</evidence>
<accession>A0ABV7M827</accession>
<sequence>MMQAERYLGRSAKTVTPPKPRAKPRAVSKAKPVADKPNGGAFGGFLGAAP</sequence>
<gene>
    <name evidence="2" type="ORF">ACFONP_00040</name>
</gene>
<comment type="caution">
    <text evidence="2">The sequence shown here is derived from an EMBL/GenBank/DDBJ whole genome shotgun (WGS) entry which is preliminary data.</text>
</comment>
<feature type="region of interest" description="Disordered" evidence="1">
    <location>
        <begin position="1"/>
        <end position="50"/>
    </location>
</feature>
<feature type="compositionally biased region" description="Gly residues" evidence="1">
    <location>
        <begin position="40"/>
        <end position="50"/>
    </location>
</feature>
<proteinExistence type="predicted"/>
<dbReference type="RefSeq" id="WP_378992133.1">
    <property type="nucleotide sequence ID" value="NZ_JBHRVA010000001.1"/>
</dbReference>
<organism evidence="2 3">
    <name type="scientific">Parvularcula lutaonensis</name>
    <dbReference type="NCBI Taxonomy" id="491923"/>
    <lineage>
        <taxon>Bacteria</taxon>
        <taxon>Pseudomonadati</taxon>
        <taxon>Pseudomonadota</taxon>
        <taxon>Alphaproteobacteria</taxon>
        <taxon>Parvularculales</taxon>
        <taxon>Parvularculaceae</taxon>
        <taxon>Parvularcula</taxon>
    </lineage>
</organism>
<dbReference type="Proteomes" id="UP001595607">
    <property type="component" value="Unassembled WGS sequence"/>
</dbReference>
<keyword evidence="3" id="KW-1185">Reference proteome</keyword>
<reference evidence="3" key="1">
    <citation type="journal article" date="2019" name="Int. J. Syst. Evol. Microbiol.">
        <title>The Global Catalogue of Microorganisms (GCM) 10K type strain sequencing project: providing services to taxonomists for standard genome sequencing and annotation.</title>
        <authorList>
            <consortium name="The Broad Institute Genomics Platform"/>
            <consortium name="The Broad Institute Genome Sequencing Center for Infectious Disease"/>
            <person name="Wu L."/>
            <person name="Ma J."/>
        </authorList>
    </citation>
    <scope>NUCLEOTIDE SEQUENCE [LARGE SCALE GENOMIC DNA]</scope>
    <source>
        <strain evidence="3">KCTC 22245</strain>
    </source>
</reference>
<evidence type="ECO:0000313" key="2">
    <source>
        <dbReference type="EMBL" id="MFC3301117.1"/>
    </source>
</evidence>
<evidence type="ECO:0000256" key="1">
    <source>
        <dbReference type="SAM" id="MobiDB-lite"/>
    </source>
</evidence>
<name>A0ABV7M827_9PROT</name>
<dbReference type="EMBL" id="JBHRVA010000001">
    <property type="protein sequence ID" value="MFC3301117.1"/>
    <property type="molecule type" value="Genomic_DNA"/>
</dbReference>